<protein>
    <submittedName>
        <fullName evidence="2">Uncharacterized protein</fullName>
    </submittedName>
</protein>
<feature type="transmembrane region" description="Helical" evidence="1">
    <location>
        <begin position="67"/>
        <end position="87"/>
    </location>
</feature>
<dbReference type="EMBL" id="BAABJP010000063">
    <property type="protein sequence ID" value="GAA5174908.1"/>
    <property type="molecule type" value="Genomic_DNA"/>
</dbReference>
<reference evidence="3" key="1">
    <citation type="journal article" date="2019" name="Int. J. Syst. Evol. Microbiol.">
        <title>The Global Catalogue of Microorganisms (GCM) 10K type strain sequencing project: providing services to taxonomists for standard genome sequencing and annotation.</title>
        <authorList>
            <consortium name="The Broad Institute Genomics Platform"/>
            <consortium name="The Broad Institute Genome Sequencing Center for Infectious Disease"/>
            <person name="Wu L."/>
            <person name="Ma J."/>
        </authorList>
    </citation>
    <scope>NUCLEOTIDE SEQUENCE [LARGE SCALE GENOMIC DNA]</scope>
    <source>
        <strain evidence="3">JCM 18303</strain>
    </source>
</reference>
<keyword evidence="1" id="KW-1133">Transmembrane helix</keyword>
<sequence length="89" mass="9806">MSVRSDEDRVTEHSRVIPPPADQRVLQHDDVVPDGYASVFRRRYAGTQLGEWIYAVAGWPGVTWLELLASFLPPALAVVLVLAYGSAAK</sequence>
<organism evidence="2 3">
    <name type="scientific">Pseudonocardia eucalypti</name>
    <dbReference type="NCBI Taxonomy" id="648755"/>
    <lineage>
        <taxon>Bacteria</taxon>
        <taxon>Bacillati</taxon>
        <taxon>Actinomycetota</taxon>
        <taxon>Actinomycetes</taxon>
        <taxon>Pseudonocardiales</taxon>
        <taxon>Pseudonocardiaceae</taxon>
        <taxon>Pseudonocardia</taxon>
    </lineage>
</organism>
<dbReference type="Proteomes" id="UP001428817">
    <property type="component" value="Unassembled WGS sequence"/>
</dbReference>
<evidence type="ECO:0000256" key="1">
    <source>
        <dbReference type="SAM" id="Phobius"/>
    </source>
</evidence>
<accession>A0ABP9RDE4</accession>
<proteinExistence type="predicted"/>
<keyword evidence="3" id="KW-1185">Reference proteome</keyword>
<name>A0ABP9RDE4_9PSEU</name>
<keyword evidence="1" id="KW-0472">Membrane</keyword>
<comment type="caution">
    <text evidence="2">The sequence shown here is derived from an EMBL/GenBank/DDBJ whole genome shotgun (WGS) entry which is preliminary data.</text>
</comment>
<evidence type="ECO:0000313" key="3">
    <source>
        <dbReference type="Proteomes" id="UP001428817"/>
    </source>
</evidence>
<keyword evidence="1" id="KW-0812">Transmembrane</keyword>
<gene>
    <name evidence="2" type="ORF">GCM10023321_79770</name>
</gene>
<evidence type="ECO:0000313" key="2">
    <source>
        <dbReference type="EMBL" id="GAA5174908.1"/>
    </source>
</evidence>